<keyword evidence="6 10" id="KW-0255">Endonuclease</keyword>
<keyword evidence="9 10" id="KW-0694">RNA-binding</keyword>
<evidence type="ECO:0000256" key="5">
    <source>
        <dbReference type="ARBA" id="ARBA00022723"/>
    </source>
</evidence>
<dbReference type="NCBIfam" id="TIGR02191">
    <property type="entry name" value="RNaseIII"/>
    <property type="match status" value="1"/>
</dbReference>
<dbReference type="InterPro" id="IPR036389">
    <property type="entry name" value="RNase_III_sf"/>
</dbReference>
<dbReference type="SMART" id="SM00535">
    <property type="entry name" value="RIBOc"/>
    <property type="match status" value="1"/>
</dbReference>
<evidence type="ECO:0000256" key="3">
    <source>
        <dbReference type="ARBA" id="ARBA00022664"/>
    </source>
</evidence>
<evidence type="ECO:0000256" key="7">
    <source>
        <dbReference type="ARBA" id="ARBA00022801"/>
    </source>
</evidence>
<proteinExistence type="inferred from homology"/>
<feature type="domain" description="RNase III" evidence="12">
    <location>
        <begin position="4"/>
        <end position="122"/>
    </location>
</feature>
<keyword evidence="7 10" id="KW-0378">Hydrolase</keyword>
<feature type="binding site" evidence="10">
    <location>
        <position position="43"/>
    </location>
    <ligand>
        <name>Mg(2+)</name>
        <dbReference type="ChEBI" id="CHEBI:18420"/>
    </ligand>
</feature>
<dbReference type="GO" id="GO:0005737">
    <property type="term" value="C:cytoplasm"/>
    <property type="evidence" value="ECO:0007669"/>
    <property type="project" value="UniProtKB-SubCell"/>
</dbReference>
<keyword evidence="10" id="KW-0963">Cytoplasm</keyword>
<dbReference type="SUPFAM" id="SSF54768">
    <property type="entry name" value="dsRNA-binding domain-like"/>
    <property type="match status" value="1"/>
</dbReference>
<dbReference type="CDD" id="cd00593">
    <property type="entry name" value="RIBOc"/>
    <property type="match status" value="1"/>
</dbReference>
<comment type="function">
    <text evidence="10">Digests double-stranded RNA. Involved in the processing of primary rRNA transcript to yield the immediate precursors to the large and small rRNAs (23S and 16S). Processes some mRNAs, and tRNAs when they are encoded in the rRNA operon. Processes pre-crRNA and tracrRNA of type II CRISPR loci if present in the organism.</text>
</comment>
<gene>
    <name evidence="10 13" type="primary">rnc</name>
    <name evidence="13" type="ORF">BWX89_01758</name>
</gene>
<evidence type="ECO:0000313" key="13">
    <source>
        <dbReference type="EMBL" id="OQB71642.1"/>
    </source>
</evidence>
<keyword evidence="3 10" id="KW-0507">mRNA processing</keyword>
<dbReference type="Pfam" id="PF00035">
    <property type="entry name" value="dsrm"/>
    <property type="match status" value="1"/>
</dbReference>
<dbReference type="InterPro" id="IPR000999">
    <property type="entry name" value="RNase_III_dom"/>
</dbReference>
<dbReference type="GO" id="GO:0004525">
    <property type="term" value="F:ribonuclease III activity"/>
    <property type="evidence" value="ECO:0007669"/>
    <property type="project" value="UniProtKB-UniRule"/>
</dbReference>
<dbReference type="CDD" id="cd10845">
    <property type="entry name" value="DSRM_RNAse_III_family"/>
    <property type="match status" value="1"/>
</dbReference>
<dbReference type="PROSITE" id="PS50137">
    <property type="entry name" value="DS_RBD"/>
    <property type="match status" value="1"/>
</dbReference>
<organism evidence="13">
    <name type="scientific">candidate division TA06 bacterium ADurb.Bin131</name>
    <dbReference type="NCBI Taxonomy" id="1852827"/>
    <lineage>
        <taxon>Bacteria</taxon>
        <taxon>Bacteria division TA06</taxon>
    </lineage>
</organism>
<sequence>MQKLKKLEERIGYRFKDFSLLETAMTHSSYAHERNIQSYERLEFLGDAVLNFTVAVEIFRSHPDKDEHFLTDLKSAYVNRNYLHRLGKKLGLGEILRHSGPKNIRLDQAVEALIGAIYIDGGYLYAKNFIKKFILSKEIKPLKDYKGLIKTVSMKIFNKDVVYKVEKEFGPPHKKMFQITAKIPGEKISATAIGKTKREAEMKTSKILLRKLRYPTPNPQT</sequence>
<dbReference type="HAMAP" id="MF_00104">
    <property type="entry name" value="RNase_III"/>
    <property type="match status" value="1"/>
</dbReference>
<dbReference type="InterPro" id="IPR014720">
    <property type="entry name" value="dsRBD_dom"/>
</dbReference>
<evidence type="ECO:0000259" key="12">
    <source>
        <dbReference type="PROSITE" id="PS50142"/>
    </source>
</evidence>
<dbReference type="GO" id="GO:0019843">
    <property type="term" value="F:rRNA binding"/>
    <property type="evidence" value="ECO:0007669"/>
    <property type="project" value="UniProtKB-KW"/>
</dbReference>
<comment type="similarity">
    <text evidence="2">Belongs to the ribonuclease III family.</text>
</comment>
<feature type="active site" evidence="10">
    <location>
        <position position="47"/>
    </location>
</feature>
<dbReference type="InterPro" id="IPR011907">
    <property type="entry name" value="RNase_III"/>
</dbReference>
<protein>
    <recommendedName>
        <fullName evidence="10">Ribonuclease 3</fullName>
        <ecNumber evidence="10">3.1.26.3</ecNumber>
    </recommendedName>
    <alternativeName>
        <fullName evidence="10">Ribonuclease III</fullName>
        <shortName evidence="10">RNase III</shortName>
    </alternativeName>
</protein>
<evidence type="ECO:0000256" key="6">
    <source>
        <dbReference type="ARBA" id="ARBA00022759"/>
    </source>
</evidence>
<comment type="catalytic activity">
    <reaction evidence="1 10">
        <text>Endonucleolytic cleavage to 5'-phosphomonoester.</text>
        <dbReference type="EC" id="3.1.26.3"/>
    </reaction>
</comment>
<evidence type="ECO:0000256" key="2">
    <source>
        <dbReference type="ARBA" id="ARBA00010183"/>
    </source>
</evidence>
<comment type="caution">
    <text evidence="10">Lacks conserved residue(s) required for the propagation of feature annotation.</text>
</comment>
<dbReference type="PROSITE" id="PS50142">
    <property type="entry name" value="RNASE_3_2"/>
    <property type="match status" value="1"/>
</dbReference>
<dbReference type="Proteomes" id="UP000485562">
    <property type="component" value="Unassembled WGS sequence"/>
</dbReference>
<evidence type="ECO:0000259" key="11">
    <source>
        <dbReference type="PROSITE" id="PS50137"/>
    </source>
</evidence>
<keyword evidence="4 10" id="KW-0540">Nuclease</keyword>
<keyword evidence="10" id="KW-0819">tRNA processing</keyword>
<reference evidence="13" key="1">
    <citation type="submission" date="2017-02" db="EMBL/GenBank/DDBJ databases">
        <title>Delving into the versatile metabolic prowess of the omnipresent phylum Bacteroidetes.</title>
        <authorList>
            <person name="Nobu M.K."/>
            <person name="Mei R."/>
            <person name="Narihiro T."/>
            <person name="Kuroda K."/>
            <person name="Liu W.-T."/>
        </authorList>
    </citation>
    <scope>NUCLEOTIDE SEQUENCE</scope>
    <source>
        <strain evidence="13">ADurb.Bin131</strain>
    </source>
</reference>
<dbReference type="GO" id="GO:0008033">
    <property type="term" value="P:tRNA processing"/>
    <property type="evidence" value="ECO:0007669"/>
    <property type="project" value="UniProtKB-KW"/>
</dbReference>
<dbReference type="EC" id="3.1.26.3" evidence="10"/>
<evidence type="ECO:0000256" key="1">
    <source>
        <dbReference type="ARBA" id="ARBA00000109"/>
    </source>
</evidence>
<dbReference type="GO" id="GO:0006397">
    <property type="term" value="P:mRNA processing"/>
    <property type="evidence" value="ECO:0007669"/>
    <property type="project" value="UniProtKB-UniRule"/>
</dbReference>
<dbReference type="GO" id="GO:0046872">
    <property type="term" value="F:metal ion binding"/>
    <property type="evidence" value="ECO:0007669"/>
    <property type="project" value="UniProtKB-KW"/>
</dbReference>
<dbReference type="EMBL" id="MWDQ01000152">
    <property type="protein sequence ID" value="OQB71642.1"/>
    <property type="molecule type" value="Genomic_DNA"/>
</dbReference>
<evidence type="ECO:0000256" key="4">
    <source>
        <dbReference type="ARBA" id="ARBA00022722"/>
    </source>
</evidence>
<feature type="active site" evidence="10">
    <location>
        <position position="111"/>
    </location>
</feature>
<evidence type="ECO:0000256" key="10">
    <source>
        <dbReference type="HAMAP-Rule" id="MF_00104"/>
    </source>
</evidence>
<dbReference type="PANTHER" id="PTHR14950">
    <property type="entry name" value="DICER-RELATED"/>
    <property type="match status" value="1"/>
</dbReference>
<dbReference type="Gene3D" id="3.30.160.20">
    <property type="match status" value="1"/>
</dbReference>
<name>A0A1V6C3Z5_UNCT6</name>
<comment type="subunit">
    <text evidence="10">Homodimer.</text>
</comment>
<feature type="domain" description="DRBM" evidence="11">
    <location>
        <begin position="144"/>
        <end position="214"/>
    </location>
</feature>
<evidence type="ECO:0000256" key="8">
    <source>
        <dbReference type="ARBA" id="ARBA00022842"/>
    </source>
</evidence>
<dbReference type="SMART" id="SM00358">
    <property type="entry name" value="DSRM"/>
    <property type="match status" value="1"/>
</dbReference>
<dbReference type="SUPFAM" id="SSF69065">
    <property type="entry name" value="RNase III domain-like"/>
    <property type="match status" value="1"/>
</dbReference>
<keyword evidence="10" id="KW-0698">rRNA processing</keyword>
<dbReference type="GO" id="GO:0006364">
    <property type="term" value="P:rRNA processing"/>
    <property type="evidence" value="ECO:0007669"/>
    <property type="project" value="UniProtKB-UniRule"/>
</dbReference>
<keyword evidence="10" id="KW-0699">rRNA-binding</keyword>
<dbReference type="Gene3D" id="1.10.1520.10">
    <property type="entry name" value="Ribonuclease III domain"/>
    <property type="match status" value="1"/>
</dbReference>
<dbReference type="AlphaFoldDB" id="A0A1V6C3Z5"/>
<keyword evidence="8 10" id="KW-0460">Magnesium</keyword>
<accession>A0A1V6C3Z5</accession>
<dbReference type="Pfam" id="PF14622">
    <property type="entry name" value="Ribonucleas_3_3"/>
    <property type="match status" value="1"/>
</dbReference>
<comment type="subcellular location">
    <subcellularLocation>
        <location evidence="10">Cytoplasm</location>
    </subcellularLocation>
</comment>
<comment type="caution">
    <text evidence="13">The sequence shown here is derived from an EMBL/GenBank/DDBJ whole genome shotgun (WGS) entry which is preliminary data.</text>
</comment>
<evidence type="ECO:0000256" key="9">
    <source>
        <dbReference type="ARBA" id="ARBA00022884"/>
    </source>
</evidence>
<feature type="binding site" evidence="10">
    <location>
        <position position="111"/>
    </location>
    <ligand>
        <name>Mg(2+)</name>
        <dbReference type="ChEBI" id="CHEBI:18420"/>
    </ligand>
</feature>
<dbReference type="PROSITE" id="PS00517">
    <property type="entry name" value="RNASE_3_1"/>
    <property type="match status" value="1"/>
</dbReference>
<comment type="cofactor">
    <cofactor evidence="10">
        <name>Mg(2+)</name>
        <dbReference type="ChEBI" id="CHEBI:18420"/>
    </cofactor>
</comment>
<keyword evidence="5 10" id="KW-0479">Metal-binding</keyword>